<proteinExistence type="predicted"/>
<keyword evidence="3" id="KW-1185">Reference proteome</keyword>
<dbReference type="GO" id="GO:0016746">
    <property type="term" value="F:acyltransferase activity"/>
    <property type="evidence" value="ECO:0007669"/>
    <property type="project" value="InterPro"/>
</dbReference>
<name>A0A1G6YXA9_9ACTN</name>
<feature type="region of interest" description="Disordered" evidence="1">
    <location>
        <begin position="1"/>
        <end position="20"/>
    </location>
</feature>
<evidence type="ECO:0008006" key="4">
    <source>
        <dbReference type="Google" id="ProtNLM"/>
    </source>
</evidence>
<dbReference type="Proteomes" id="UP000199034">
    <property type="component" value="Unassembled WGS sequence"/>
</dbReference>
<feature type="compositionally biased region" description="Basic and acidic residues" evidence="1">
    <location>
        <begin position="1"/>
        <end position="11"/>
    </location>
</feature>
<gene>
    <name evidence="2" type="ORF">SAMN05421872_112175</name>
</gene>
<dbReference type="Gene3D" id="4.10.320.10">
    <property type="entry name" value="E3-binding domain"/>
    <property type="match status" value="1"/>
</dbReference>
<evidence type="ECO:0000313" key="2">
    <source>
        <dbReference type="EMBL" id="SDD94275.1"/>
    </source>
</evidence>
<dbReference type="InterPro" id="IPR036625">
    <property type="entry name" value="E3-bd_dom_sf"/>
</dbReference>
<accession>A0A1G6YXA9</accession>
<reference evidence="2 3" key="1">
    <citation type="submission" date="2016-10" db="EMBL/GenBank/DDBJ databases">
        <authorList>
            <person name="de Groot N.N."/>
        </authorList>
    </citation>
    <scope>NUCLEOTIDE SEQUENCE [LARGE SCALE GENOMIC DNA]</scope>
    <source>
        <strain evidence="2 3">CGMCC 4.6858</strain>
    </source>
</reference>
<organism evidence="2 3">
    <name type="scientific">Nocardioides lianchengensis</name>
    <dbReference type="NCBI Taxonomy" id="1045774"/>
    <lineage>
        <taxon>Bacteria</taxon>
        <taxon>Bacillati</taxon>
        <taxon>Actinomycetota</taxon>
        <taxon>Actinomycetes</taxon>
        <taxon>Propionibacteriales</taxon>
        <taxon>Nocardioidaceae</taxon>
        <taxon>Nocardioides</taxon>
    </lineage>
</organism>
<evidence type="ECO:0000313" key="3">
    <source>
        <dbReference type="Proteomes" id="UP000199034"/>
    </source>
</evidence>
<dbReference type="AlphaFoldDB" id="A0A1G6YXA9"/>
<protein>
    <recommendedName>
        <fullName evidence="4">Lsr2 protein</fullName>
    </recommendedName>
</protein>
<dbReference type="EMBL" id="FMZM01000012">
    <property type="protein sequence ID" value="SDD94275.1"/>
    <property type="molecule type" value="Genomic_DNA"/>
</dbReference>
<sequence>MATEPTQKRDGQPPTDAPATFRSLASTCTASEVRAWALAHDMAVARTGGLPRYVYDLYLAAHDRGPRSAAGMRQGEGLDQGCD</sequence>
<evidence type="ECO:0000256" key="1">
    <source>
        <dbReference type="SAM" id="MobiDB-lite"/>
    </source>
</evidence>